<name>A0A0F4GUK4_9PEZI</name>
<dbReference type="FunFam" id="3.40.720.10:FF:000051">
    <property type="entry name" value="Arylsulfatase"/>
    <property type="match status" value="1"/>
</dbReference>
<evidence type="ECO:0000259" key="21">
    <source>
        <dbReference type="Pfam" id="PF00884"/>
    </source>
</evidence>
<dbReference type="FunFam" id="3.90.730.10:FF:000004">
    <property type="entry name" value="Ribonuclease T2-like"/>
    <property type="match status" value="1"/>
</dbReference>
<feature type="chain" id="PRO_5002469129" description="Ribonuclease T2-like" evidence="20">
    <location>
        <begin position="24"/>
        <end position="1055"/>
    </location>
</feature>
<dbReference type="GO" id="GO:0003723">
    <property type="term" value="F:RNA binding"/>
    <property type="evidence" value="ECO:0007669"/>
    <property type="project" value="InterPro"/>
</dbReference>
<keyword evidence="6" id="KW-0963">Cytoplasm</keyword>
<dbReference type="InterPro" id="IPR036430">
    <property type="entry name" value="RNase_T2-like_sf"/>
</dbReference>
<evidence type="ECO:0000256" key="5">
    <source>
        <dbReference type="ARBA" id="ARBA00012571"/>
    </source>
</evidence>
<evidence type="ECO:0000256" key="13">
    <source>
        <dbReference type="ARBA" id="ARBA00023180"/>
    </source>
</evidence>
<evidence type="ECO:0000256" key="11">
    <source>
        <dbReference type="ARBA" id="ARBA00022801"/>
    </source>
</evidence>
<dbReference type="GO" id="GO:0005775">
    <property type="term" value="C:vacuolar lumen"/>
    <property type="evidence" value="ECO:0007669"/>
    <property type="project" value="UniProtKB-SubCell"/>
</dbReference>
<evidence type="ECO:0000256" key="9">
    <source>
        <dbReference type="ARBA" id="ARBA00022729"/>
    </source>
</evidence>
<keyword evidence="8" id="KW-0540">Nuclease</keyword>
<dbReference type="Proteomes" id="UP000033647">
    <property type="component" value="Unassembled WGS sequence"/>
</dbReference>
<organism evidence="23 24">
    <name type="scientific">Zymoseptoria brevis</name>
    <dbReference type="NCBI Taxonomy" id="1047168"/>
    <lineage>
        <taxon>Eukaryota</taxon>
        <taxon>Fungi</taxon>
        <taxon>Dikarya</taxon>
        <taxon>Ascomycota</taxon>
        <taxon>Pezizomycotina</taxon>
        <taxon>Dothideomycetes</taxon>
        <taxon>Dothideomycetidae</taxon>
        <taxon>Mycosphaerellales</taxon>
        <taxon>Mycosphaerellaceae</taxon>
        <taxon>Zymoseptoria</taxon>
    </lineage>
</organism>
<keyword evidence="11" id="KW-0378">Hydrolase</keyword>
<dbReference type="GO" id="GO:0008449">
    <property type="term" value="F:N-acetylglucosamine-6-sulfatase activity"/>
    <property type="evidence" value="ECO:0007669"/>
    <property type="project" value="TreeGrafter"/>
</dbReference>
<evidence type="ECO:0000256" key="12">
    <source>
        <dbReference type="ARBA" id="ARBA00023157"/>
    </source>
</evidence>
<dbReference type="InterPro" id="IPR024607">
    <property type="entry name" value="Sulfatase_CS"/>
</dbReference>
<keyword evidence="10" id="KW-0255">Endonuclease</keyword>
<dbReference type="InterPro" id="IPR057328">
    <property type="entry name" value="RNaseT2L_C"/>
</dbReference>
<keyword evidence="7" id="KW-0926">Vacuole</keyword>
<keyword evidence="14" id="KW-0456">Lyase</keyword>
<feature type="active site" evidence="17">
    <location>
        <position position="149"/>
    </location>
</feature>
<comment type="function">
    <text evidence="15">Rnase which modulates cell survival under stress conditions. Released from the vacuole to the cytoplasm during stress to promote tRNA and rRNA cleavage and to activate separately a downstream pathway that promotes cell death. Involved in cell size, vacuolar morphology and growth at high temperatures and high salt concentration.</text>
</comment>
<evidence type="ECO:0000256" key="18">
    <source>
        <dbReference type="RuleBase" id="RU004328"/>
    </source>
</evidence>
<dbReference type="PROSITE" id="PS00530">
    <property type="entry name" value="RNASE_T2_1"/>
    <property type="match status" value="1"/>
</dbReference>
<comment type="subcellular location">
    <subcellularLocation>
        <location evidence="2">Cytoplasm</location>
    </subcellularLocation>
    <subcellularLocation>
        <location evidence="1">Vacuole lumen</location>
    </subcellularLocation>
</comment>
<comment type="caution">
    <text evidence="23">The sequence shown here is derived from an EMBL/GenBank/DDBJ whole genome shotgun (WGS) entry which is preliminary data.</text>
</comment>
<keyword evidence="24" id="KW-1185">Reference proteome</keyword>
<evidence type="ECO:0000313" key="23">
    <source>
        <dbReference type="EMBL" id="KJX99890.1"/>
    </source>
</evidence>
<feature type="compositionally biased region" description="Low complexity" evidence="19">
    <location>
        <begin position="270"/>
        <end position="293"/>
    </location>
</feature>
<comment type="similarity">
    <text evidence="4">Belongs to the sulfatase family.</text>
</comment>
<protein>
    <recommendedName>
        <fullName evidence="16">Ribonuclease T2-like</fullName>
        <ecNumber evidence="5">4.6.1.19</ecNumber>
    </recommendedName>
</protein>
<feature type="region of interest" description="Disordered" evidence="19">
    <location>
        <begin position="266"/>
        <end position="293"/>
    </location>
</feature>
<keyword evidence="12" id="KW-1015">Disulfide bond</keyword>
<feature type="active site" evidence="17">
    <location>
        <position position="87"/>
    </location>
</feature>
<evidence type="ECO:0000256" key="17">
    <source>
        <dbReference type="PIRSR" id="PIRSR633697-1"/>
    </source>
</evidence>
<evidence type="ECO:0000256" key="2">
    <source>
        <dbReference type="ARBA" id="ARBA00004496"/>
    </source>
</evidence>
<evidence type="ECO:0000256" key="3">
    <source>
        <dbReference type="ARBA" id="ARBA00007469"/>
    </source>
</evidence>
<evidence type="ECO:0000256" key="7">
    <source>
        <dbReference type="ARBA" id="ARBA00022554"/>
    </source>
</evidence>
<evidence type="ECO:0000256" key="15">
    <source>
        <dbReference type="ARBA" id="ARBA00025494"/>
    </source>
</evidence>
<dbReference type="GO" id="GO:0033897">
    <property type="term" value="F:ribonuclease T2 activity"/>
    <property type="evidence" value="ECO:0007669"/>
    <property type="project" value="UniProtKB-EC"/>
</dbReference>
<evidence type="ECO:0000256" key="4">
    <source>
        <dbReference type="ARBA" id="ARBA00008779"/>
    </source>
</evidence>
<feature type="domain" description="RNase T2-like C-terminal" evidence="22">
    <location>
        <begin position="294"/>
        <end position="408"/>
    </location>
</feature>
<dbReference type="GO" id="GO:0005539">
    <property type="term" value="F:glycosaminoglycan binding"/>
    <property type="evidence" value="ECO:0007669"/>
    <property type="project" value="TreeGrafter"/>
</dbReference>
<dbReference type="OrthoDB" id="96314at2759"/>
<dbReference type="InterPro" id="IPR001568">
    <property type="entry name" value="RNase_T2-like"/>
</dbReference>
<evidence type="ECO:0000256" key="8">
    <source>
        <dbReference type="ARBA" id="ARBA00022722"/>
    </source>
</evidence>
<dbReference type="InterPro" id="IPR033130">
    <property type="entry name" value="RNase_T2_His_AS_2"/>
</dbReference>
<comment type="similarity">
    <text evidence="3 18">Belongs to the RNase T2 family.</text>
</comment>
<dbReference type="InterPro" id="IPR017850">
    <property type="entry name" value="Alkaline_phosphatase_core_sf"/>
</dbReference>
<keyword evidence="9 20" id="KW-0732">Signal</keyword>
<dbReference type="AlphaFoldDB" id="A0A0F4GUK4"/>
<dbReference type="CDD" id="cd16147">
    <property type="entry name" value="G6S"/>
    <property type="match status" value="1"/>
</dbReference>
<reference evidence="23 24" key="1">
    <citation type="submission" date="2015-03" db="EMBL/GenBank/DDBJ databases">
        <title>RNA-seq based gene annotation and comparative genomics of four Zymoseptoria species reveal species-specific pathogenicity related genes and transposable element activity.</title>
        <authorList>
            <person name="Grandaubert J."/>
            <person name="Bhattacharyya A."/>
            <person name="Stukenbrock E.H."/>
        </authorList>
    </citation>
    <scope>NUCLEOTIDE SEQUENCE [LARGE SCALE GENOMIC DNA]</scope>
    <source>
        <strain evidence="23 24">Zb18110</strain>
    </source>
</reference>
<evidence type="ECO:0000256" key="6">
    <source>
        <dbReference type="ARBA" id="ARBA00022490"/>
    </source>
</evidence>
<dbReference type="EMBL" id="LAFY01000340">
    <property type="protein sequence ID" value="KJX99890.1"/>
    <property type="molecule type" value="Genomic_DNA"/>
</dbReference>
<dbReference type="InterPro" id="IPR000917">
    <property type="entry name" value="Sulfatase_N"/>
</dbReference>
<dbReference type="PANTHER" id="PTHR43108:SF8">
    <property type="entry name" value="SD21168P"/>
    <property type="match status" value="1"/>
</dbReference>
<dbReference type="InterPro" id="IPR033697">
    <property type="entry name" value="Ribonuclease_T2_eukaryotic"/>
</dbReference>
<keyword evidence="13" id="KW-0325">Glycoprotein</keyword>
<evidence type="ECO:0000256" key="1">
    <source>
        <dbReference type="ARBA" id="ARBA00004410"/>
    </source>
</evidence>
<evidence type="ECO:0000256" key="16">
    <source>
        <dbReference type="ARBA" id="ARBA00071169"/>
    </source>
</evidence>
<dbReference type="Pfam" id="PF25488">
    <property type="entry name" value="RNaseT2L_C"/>
    <property type="match status" value="1"/>
</dbReference>
<evidence type="ECO:0000259" key="22">
    <source>
        <dbReference type="Pfam" id="PF25488"/>
    </source>
</evidence>
<dbReference type="SUPFAM" id="SSF53649">
    <property type="entry name" value="Alkaline phosphatase-like"/>
    <property type="match status" value="1"/>
</dbReference>
<dbReference type="PANTHER" id="PTHR43108">
    <property type="entry name" value="N-ACETYLGLUCOSAMINE-6-SULFATASE FAMILY MEMBER"/>
    <property type="match status" value="1"/>
</dbReference>
<dbReference type="InterPro" id="IPR018188">
    <property type="entry name" value="RNase_T2_His_AS_1"/>
</dbReference>
<feature type="domain" description="Sulfatase N-terminal" evidence="21">
    <location>
        <begin position="475"/>
        <end position="828"/>
    </location>
</feature>
<feature type="active site" evidence="17">
    <location>
        <position position="145"/>
    </location>
</feature>
<feature type="signal peptide" evidence="20">
    <location>
        <begin position="1"/>
        <end position="23"/>
    </location>
</feature>
<evidence type="ECO:0000256" key="19">
    <source>
        <dbReference type="SAM" id="MobiDB-lite"/>
    </source>
</evidence>
<sequence length="1055" mass="115179">MPSVRSMSRFALSALGVTQSVLGLTHSPLIRQESSASATCSNPQLSCQNSSAVTDTCCFNSPGGALLQTQFWDTDPATGPDDSWTIHGLWPDNCDGTYEANCDDRRAYTNITDILKSYGRQDLVDYMNTYWTSNSGSAESFWEHEWGKHGTCVSTLDPDCYTSYQPTEEVPAFFNRTVNLFKSLPSYIWLSAAGITPSSSKTYSLSAIQNALADKFDGHAPYVGCRSGQLDELWFFYNVRGSLQTGAFVPADSLTKSNCPSTGIKYLPKSSGSSPTSSGTSAPGSSPTSSPGGAFSGSGYLNVITGGSRKGCIISPGTWYTSGTCATITAASSGDGFTLKSSKGACGFVSGALTCGSGVSSTIFTADGNSLQYSGSTAFSADSTASGSTQVKVYAGSGHPTGLTIEWQEILPPDTVPRPGLRAISTMIWRLAYTWTAYTTYLLLLLLSCHRSTASQDAQQPLQEKKPSKENIKQPNIIFVLTDDQDLHLDSLSYMPFLQKHLTDQGTSFQRHYCTVALCCPSRVSLWTGKAAHNTNVTDVNPPYGGYPKFLSQGFNKAYLPVWLQELDYETYYVGKLFNAQTVENYNDPEPAAGWTGSEFLLDPYTYEYLNATFTLNAGPPTSYSGQYTTDLIRSKSLAFLSSALASPSPFFLTIAPTAPHSNVHQLQGLIHGNFTEKSNIQSPPVPAARHAHLFSNITVPRTPHFNPDSPHGVSWISRLAQQNQTNVDFNDHFYRSRLRALQSVDEMIEELFTRLEEAGILHETYIFFSTDNGYHIGQHRLQPGKQCAFEEDINIPLIVRGPGIPRGHVSDLVTTHADLAPTFISLASDPSTLSSLSEKYAFDGQPIPLHGLLEAESREHKTEHVNVEMWGIIMSEGKYGSTLYPNHTYKALRVVGEGYSLLYTVWCSGERELYDVLADPYQTSNLYPLDHEATSIAFPPVGVHGNAYTPFPPPPPNNVSSTHSSVPLARLISRLNTLLMVLKTCTGRQCTHPWSSIDPTGDVHSLKEALDPAFDEYYAAQDVVEFGWCEKGYIPEAEGAVWNDVQAYSFDQGA</sequence>
<dbReference type="Pfam" id="PF00884">
    <property type="entry name" value="Sulfatase"/>
    <property type="match status" value="1"/>
</dbReference>
<dbReference type="CDD" id="cd01061">
    <property type="entry name" value="RNase_T2_euk"/>
    <property type="match status" value="1"/>
</dbReference>
<evidence type="ECO:0000256" key="20">
    <source>
        <dbReference type="SAM" id="SignalP"/>
    </source>
</evidence>
<dbReference type="PROSITE" id="PS00523">
    <property type="entry name" value="SULFATASE_1"/>
    <property type="match status" value="1"/>
</dbReference>
<evidence type="ECO:0000313" key="24">
    <source>
        <dbReference type="Proteomes" id="UP000033647"/>
    </source>
</evidence>
<dbReference type="PROSITE" id="PS00531">
    <property type="entry name" value="RNASE_T2_2"/>
    <property type="match status" value="1"/>
</dbReference>
<proteinExistence type="inferred from homology"/>
<dbReference type="Pfam" id="PF00445">
    <property type="entry name" value="Ribonuclease_T2"/>
    <property type="match status" value="1"/>
</dbReference>
<dbReference type="Gene3D" id="3.90.730.10">
    <property type="entry name" value="Ribonuclease T2-like"/>
    <property type="match status" value="1"/>
</dbReference>
<evidence type="ECO:0000256" key="10">
    <source>
        <dbReference type="ARBA" id="ARBA00022759"/>
    </source>
</evidence>
<dbReference type="SUPFAM" id="SSF55895">
    <property type="entry name" value="Ribonuclease Rh-like"/>
    <property type="match status" value="1"/>
</dbReference>
<dbReference type="Gene3D" id="3.40.720.10">
    <property type="entry name" value="Alkaline Phosphatase, subunit A"/>
    <property type="match status" value="1"/>
</dbReference>
<accession>A0A0F4GUK4</accession>
<dbReference type="EC" id="4.6.1.19" evidence="5"/>
<evidence type="ECO:0000256" key="14">
    <source>
        <dbReference type="ARBA" id="ARBA00023239"/>
    </source>
</evidence>
<gene>
    <name evidence="23" type="ORF">TI39_contig348g00005</name>
</gene>